<evidence type="ECO:0000313" key="4">
    <source>
        <dbReference type="Proteomes" id="UP000327157"/>
    </source>
</evidence>
<accession>A0A5N5HLQ1</accession>
<organism evidence="3 4">
    <name type="scientific">Pyrus ussuriensis x Pyrus communis</name>
    <dbReference type="NCBI Taxonomy" id="2448454"/>
    <lineage>
        <taxon>Eukaryota</taxon>
        <taxon>Viridiplantae</taxon>
        <taxon>Streptophyta</taxon>
        <taxon>Embryophyta</taxon>
        <taxon>Tracheophyta</taxon>
        <taxon>Spermatophyta</taxon>
        <taxon>Magnoliopsida</taxon>
        <taxon>eudicotyledons</taxon>
        <taxon>Gunneridae</taxon>
        <taxon>Pentapetalae</taxon>
        <taxon>rosids</taxon>
        <taxon>fabids</taxon>
        <taxon>Rosales</taxon>
        <taxon>Rosaceae</taxon>
        <taxon>Amygdaloideae</taxon>
        <taxon>Maleae</taxon>
        <taxon>Pyrus</taxon>
    </lineage>
</organism>
<reference evidence="3 4" key="1">
    <citation type="submission" date="2019-09" db="EMBL/GenBank/DDBJ databases">
        <authorList>
            <person name="Ou C."/>
        </authorList>
    </citation>
    <scope>NUCLEOTIDE SEQUENCE [LARGE SCALE GENOMIC DNA]</scope>
    <source>
        <strain evidence="3">S2</strain>
        <tissue evidence="3">Leaf</tissue>
    </source>
</reference>
<dbReference type="Proteomes" id="UP000327157">
    <property type="component" value="Chromosome 8"/>
</dbReference>
<evidence type="ECO:0000259" key="2">
    <source>
        <dbReference type="Pfam" id="PF26130"/>
    </source>
</evidence>
<dbReference type="PANTHER" id="PTHR31973:SF191">
    <property type="entry name" value="OS05G0489400 PROTEIN"/>
    <property type="match status" value="1"/>
</dbReference>
<proteinExistence type="predicted"/>
<evidence type="ECO:0000256" key="1">
    <source>
        <dbReference type="SAM" id="MobiDB-lite"/>
    </source>
</evidence>
<evidence type="ECO:0000313" key="3">
    <source>
        <dbReference type="EMBL" id="KAB2628859.1"/>
    </source>
</evidence>
<dbReference type="OrthoDB" id="1727094at2759"/>
<feature type="compositionally biased region" description="Polar residues" evidence="1">
    <location>
        <begin position="544"/>
        <end position="559"/>
    </location>
</feature>
<feature type="region of interest" description="Disordered" evidence="1">
    <location>
        <begin position="467"/>
        <end position="491"/>
    </location>
</feature>
<dbReference type="AlphaFoldDB" id="A0A5N5HLQ1"/>
<feature type="compositionally biased region" description="Basic residues" evidence="1">
    <location>
        <begin position="560"/>
        <end position="571"/>
    </location>
</feature>
<feature type="domain" description="PB1-like" evidence="2">
    <location>
        <begin position="1"/>
        <end position="77"/>
    </location>
</feature>
<comment type="caution">
    <text evidence="3">The sequence shown here is derived from an EMBL/GenBank/DDBJ whole genome shotgun (WGS) entry which is preliminary data.</text>
</comment>
<keyword evidence="4" id="KW-1185">Reference proteome</keyword>
<dbReference type="EMBL" id="SMOL01000148">
    <property type="protein sequence ID" value="KAB2628859.1"/>
    <property type="molecule type" value="Genomic_DNA"/>
</dbReference>
<reference evidence="3 4" key="3">
    <citation type="submission" date="2019-11" db="EMBL/GenBank/DDBJ databases">
        <title>A de novo genome assembly of a pear dwarfing rootstock.</title>
        <authorList>
            <person name="Wang F."/>
            <person name="Wang J."/>
            <person name="Li S."/>
            <person name="Zhang Y."/>
            <person name="Fang M."/>
            <person name="Ma L."/>
            <person name="Zhao Y."/>
            <person name="Jiang S."/>
        </authorList>
    </citation>
    <scope>NUCLEOTIDE SEQUENCE [LARGE SCALE GENOMIC DNA]</scope>
    <source>
        <strain evidence="3">S2</strain>
        <tissue evidence="3">Leaf</tissue>
    </source>
</reference>
<reference evidence="4" key="2">
    <citation type="submission" date="2019-10" db="EMBL/GenBank/DDBJ databases">
        <title>A de novo genome assembly of a pear dwarfing rootstock.</title>
        <authorList>
            <person name="Wang F."/>
            <person name="Wang J."/>
            <person name="Li S."/>
            <person name="Zhang Y."/>
            <person name="Fang M."/>
            <person name="Ma L."/>
            <person name="Zhao Y."/>
            <person name="Jiang S."/>
        </authorList>
    </citation>
    <scope>NUCLEOTIDE SEQUENCE [LARGE SCALE GENOMIC DNA]</scope>
</reference>
<dbReference type="PANTHER" id="PTHR31973">
    <property type="entry name" value="POLYPROTEIN, PUTATIVE-RELATED"/>
    <property type="match status" value="1"/>
</dbReference>
<sequence length="571" mass="66011">MYHGGQLSEDFYVGGNEDFFDYCDKDFMSLLEVDNIVEELGYGNIFMSYQYRFLGMEIRNGLKPLMTDSDVINMSVKEVHDEMGDRVVGDGVVGEGVPDERLVDEGVKDEENDSDFIEEEFPAHEDHLHFMKFVDDHVDAQEDAVLGSRQQREEFEEEIDVDLVGELDYNSDGLHRVHEDEDGGRSNSEHYLEFNEKTDMKNPHLSLGLLFRDATHFKKPVVMHSIINGYEDVHFPRNEKFKVDATCKEAEWKHCCSKMNMKIIEGKHAEQYIRLWDFAEEIKMTNPGSTVKIKLDEGRFQMMYLCLGACKESFKHGYRPLIGLDDPNDETWVIAYSVVEIENKDSWTWFLEILQKGLIPVFLAVFPDCHHKFCVQHLYTNYREQFKGKALKEALWVVAKTTTIPHFRRAMEELRFHAIGVINYKREKPKDCMDVYYSKVKYLEIYGHLIQLMNGMSMWDATENPPIQPPLYTRQPGGPKKKRNKELSRKGQMTVKCEICKKEGHNTKTHHMHLPTKQDASSFAHGASSNPSGVPRKRGRKPKASSTAVGGNSEVQTNRGVKKRKTRQPRK</sequence>
<protein>
    <recommendedName>
        <fullName evidence="2">PB1-like domain-containing protein</fullName>
    </recommendedName>
</protein>
<dbReference type="Pfam" id="PF26130">
    <property type="entry name" value="PB1-like"/>
    <property type="match status" value="1"/>
</dbReference>
<feature type="region of interest" description="Disordered" evidence="1">
    <location>
        <begin position="519"/>
        <end position="571"/>
    </location>
</feature>
<name>A0A5N5HLQ1_9ROSA</name>
<gene>
    <name evidence="3" type="ORF">D8674_033654</name>
</gene>
<dbReference type="InterPro" id="IPR058594">
    <property type="entry name" value="PB1-like_dom_pln"/>
</dbReference>